<dbReference type="InterPro" id="IPR036322">
    <property type="entry name" value="WD40_repeat_dom_sf"/>
</dbReference>
<name>A0A820M8B3_9BILA</name>
<dbReference type="PROSITE" id="PS50082">
    <property type="entry name" value="WD_REPEATS_2"/>
    <property type="match status" value="1"/>
</dbReference>
<evidence type="ECO:0000313" key="2">
    <source>
        <dbReference type="EMBL" id="CAF4370189.1"/>
    </source>
</evidence>
<comment type="caution">
    <text evidence="2">The sequence shown here is derived from an EMBL/GenBank/DDBJ whole genome shotgun (WGS) entry which is preliminary data.</text>
</comment>
<keyword evidence="1" id="KW-0853">WD repeat</keyword>
<dbReference type="InterPro" id="IPR015943">
    <property type="entry name" value="WD40/YVTN_repeat-like_dom_sf"/>
</dbReference>
<feature type="repeat" description="WD" evidence="1">
    <location>
        <begin position="17"/>
        <end position="39"/>
    </location>
</feature>
<reference evidence="2" key="1">
    <citation type="submission" date="2021-02" db="EMBL/GenBank/DDBJ databases">
        <authorList>
            <person name="Nowell W R."/>
        </authorList>
    </citation>
    <scope>NUCLEOTIDE SEQUENCE</scope>
</reference>
<dbReference type="AlphaFoldDB" id="A0A820M8B3"/>
<dbReference type="InterPro" id="IPR052779">
    <property type="entry name" value="WDR62"/>
</dbReference>
<evidence type="ECO:0000256" key="1">
    <source>
        <dbReference type="PROSITE-ProRule" id="PRU00221"/>
    </source>
</evidence>
<dbReference type="EMBL" id="CAJOAZ010022901">
    <property type="protein sequence ID" value="CAF4370189.1"/>
    <property type="molecule type" value="Genomic_DNA"/>
</dbReference>
<dbReference type="InterPro" id="IPR001680">
    <property type="entry name" value="WD40_rpt"/>
</dbReference>
<dbReference type="SUPFAM" id="SSF50978">
    <property type="entry name" value="WD40 repeat-like"/>
    <property type="match status" value="1"/>
</dbReference>
<dbReference type="Proteomes" id="UP000663844">
    <property type="component" value="Unassembled WGS sequence"/>
</dbReference>
<dbReference type="SMART" id="SM00320">
    <property type="entry name" value="WD40"/>
    <property type="match status" value="2"/>
</dbReference>
<organism evidence="2 3">
    <name type="scientific">Adineta steineri</name>
    <dbReference type="NCBI Taxonomy" id="433720"/>
    <lineage>
        <taxon>Eukaryota</taxon>
        <taxon>Metazoa</taxon>
        <taxon>Spiralia</taxon>
        <taxon>Gnathifera</taxon>
        <taxon>Rotifera</taxon>
        <taxon>Eurotatoria</taxon>
        <taxon>Bdelloidea</taxon>
        <taxon>Adinetida</taxon>
        <taxon>Adinetidae</taxon>
        <taxon>Adineta</taxon>
    </lineage>
</organism>
<feature type="non-terminal residue" evidence="2">
    <location>
        <position position="1"/>
    </location>
</feature>
<dbReference type="Gene3D" id="2.130.10.10">
    <property type="entry name" value="YVTN repeat-like/Quinoprotein amine dehydrogenase"/>
    <property type="match status" value="1"/>
</dbReference>
<accession>A0A820M8B3</accession>
<gene>
    <name evidence="2" type="ORF">OXD698_LOCUS49796</name>
</gene>
<dbReference type="PANTHER" id="PTHR45589:SF1">
    <property type="entry name" value="WD REPEAT DOMAIN 62, ISOFORM G"/>
    <property type="match status" value="1"/>
</dbReference>
<dbReference type="Pfam" id="PF00400">
    <property type="entry name" value="WD40"/>
    <property type="match status" value="3"/>
</dbReference>
<proteinExistence type="predicted"/>
<feature type="non-terminal residue" evidence="2">
    <location>
        <position position="148"/>
    </location>
</feature>
<evidence type="ECO:0000313" key="3">
    <source>
        <dbReference type="Proteomes" id="UP000663844"/>
    </source>
</evidence>
<sequence length="148" mass="16544">ACGWTIETCSQTNQLALITSSSDNTVRFWSLNHNEIDETLMKIIYLKNKNDSKQDSSESVVKVGGRCIKISPDGLSLVIGDLDGNIRVFDMITFEQIAYIEAHNSEIFTVDFGQSIDIDVTFLATGGRDRFIHVFDASRNYQLITTLA</sequence>
<protein>
    <submittedName>
        <fullName evidence="2">Uncharacterized protein</fullName>
    </submittedName>
</protein>
<dbReference type="PANTHER" id="PTHR45589">
    <property type="entry name" value="WD REPEAT DOMAIN 62, ISOFORM G"/>
    <property type="match status" value="1"/>
</dbReference>